<gene>
    <name evidence="1" type="ORF">MNB_SV-10-1588</name>
</gene>
<dbReference type="EMBL" id="FPHL01000050">
    <property type="protein sequence ID" value="SFV68102.1"/>
    <property type="molecule type" value="Genomic_DNA"/>
</dbReference>
<organism evidence="1">
    <name type="scientific">hydrothermal vent metagenome</name>
    <dbReference type="NCBI Taxonomy" id="652676"/>
    <lineage>
        <taxon>unclassified sequences</taxon>
        <taxon>metagenomes</taxon>
        <taxon>ecological metagenomes</taxon>
    </lineage>
</organism>
<dbReference type="SUPFAM" id="SSF69118">
    <property type="entry name" value="AhpD-like"/>
    <property type="match status" value="1"/>
</dbReference>
<evidence type="ECO:0000313" key="1">
    <source>
        <dbReference type="EMBL" id="SFV68102.1"/>
    </source>
</evidence>
<name>A0A1W1CQX6_9ZZZZ</name>
<accession>A0A1W1CQX6</accession>
<protein>
    <submittedName>
        <fullName evidence="1">Uncharacterized protein</fullName>
    </submittedName>
</protein>
<reference evidence="1" key="1">
    <citation type="submission" date="2016-10" db="EMBL/GenBank/DDBJ databases">
        <authorList>
            <person name="de Groot N.N."/>
        </authorList>
    </citation>
    <scope>NUCLEOTIDE SEQUENCE</scope>
</reference>
<sequence>MFIITPEPNREMQVLLRGIKSKLGHVPPHWELFASINPTRFKMFLDEINYLTAHPHIHRDFFAFLRYAVATDNGFGYCTRFNRQFLLSHGYTLNDLHSVEGTEKTVPLDEKHQALFTAALTAVYDSDNFTAETIASLHRIGWSNADIFDAVDHAAFLFKFARILKTYIDKAKC</sequence>
<proteinExistence type="predicted"/>
<dbReference type="Gene3D" id="1.20.1290.10">
    <property type="entry name" value="AhpD-like"/>
    <property type="match status" value="1"/>
</dbReference>
<dbReference type="AlphaFoldDB" id="A0A1W1CQX6"/>
<dbReference type="InterPro" id="IPR029032">
    <property type="entry name" value="AhpD-like"/>
</dbReference>